<accession>A0A8S1KTI1</accession>
<reference evidence="1" key="1">
    <citation type="submission" date="2021-01" db="EMBL/GenBank/DDBJ databases">
        <authorList>
            <consortium name="Genoscope - CEA"/>
            <person name="William W."/>
        </authorList>
    </citation>
    <scope>NUCLEOTIDE SEQUENCE</scope>
</reference>
<protein>
    <submittedName>
        <fullName evidence="1">Uncharacterized protein</fullName>
    </submittedName>
</protein>
<dbReference type="EMBL" id="CAJJDN010000011">
    <property type="protein sequence ID" value="CAD8057671.1"/>
    <property type="molecule type" value="Genomic_DNA"/>
</dbReference>
<sequence length="126" mass="14634">MIDIFSARNRNSEVTNLSANHSLTQKSMLHELSIPKINILVSQVEPKLENLIKAEGDCIEINPETERISKKTILRRDMFQNQILKGKKMHKVTFRDQISGQSLKQIKYYVKESQQDHDECCPCQTF</sequence>
<evidence type="ECO:0000313" key="1">
    <source>
        <dbReference type="EMBL" id="CAD8057671.1"/>
    </source>
</evidence>
<keyword evidence="2" id="KW-1185">Reference proteome</keyword>
<gene>
    <name evidence="1" type="ORF">PSON_ATCC_30995.1.T0110334</name>
</gene>
<evidence type="ECO:0000313" key="2">
    <source>
        <dbReference type="Proteomes" id="UP000692954"/>
    </source>
</evidence>
<dbReference type="AlphaFoldDB" id="A0A8S1KTI1"/>
<dbReference type="OrthoDB" id="286657at2759"/>
<dbReference type="Proteomes" id="UP000692954">
    <property type="component" value="Unassembled WGS sequence"/>
</dbReference>
<comment type="caution">
    <text evidence="1">The sequence shown here is derived from an EMBL/GenBank/DDBJ whole genome shotgun (WGS) entry which is preliminary data.</text>
</comment>
<organism evidence="1 2">
    <name type="scientific">Paramecium sonneborni</name>
    <dbReference type="NCBI Taxonomy" id="65129"/>
    <lineage>
        <taxon>Eukaryota</taxon>
        <taxon>Sar</taxon>
        <taxon>Alveolata</taxon>
        <taxon>Ciliophora</taxon>
        <taxon>Intramacronucleata</taxon>
        <taxon>Oligohymenophorea</taxon>
        <taxon>Peniculida</taxon>
        <taxon>Parameciidae</taxon>
        <taxon>Paramecium</taxon>
    </lineage>
</organism>
<proteinExistence type="predicted"/>
<name>A0A8S1KTI1_9CILI</name>